<evidence type="ECO:0000313" key="6">
    <source>
        <dbReference type="Proteomes" id="UP000295748"/>
    </source>
</evidence>
<dbReference type="SUPFAM" id="SSF46689">
    <property type="entry name" value="Homeodomain-like"/>
    <property type="match status" value="1"/>
</dbReference>
<keyword evidence="2" id="KW-0804">Transcription</keyword>
<protein>
    <submittedName>
        <fullName evidence="5">TetR/AcrR family transcriptional regulator</fullName>
    </submittedName>
</protein>
<sequence>MTGPVDGDAPPLLPPQLGRVWGTGEHGTKRGRRPSLDLEMIVTTAAEFADSDGIASLSLVRLAELLHVSANALYRYLDSRDELDVLLREHALALPPTPASGTDWQVDARDWAHRLRSRYLAHPWLADLRLTVPVTPNALGWLEALLAALESSPLPRHDILRAAALLDGFVRAHFISQRDVAAWAAHPLSEEDLVERVAPLLDARGYGRVATMFRSGRYQQPTAETHEREFDYGLERILLGLAA</sequence>
<dbReference type="Gene3D" id="1.10.10.60">
    <property type="entry name" value="Homeodomain-like"/>
    <property type="match status" value="1"/>
</dbReference>
<feature type="domain" description="Tetracycline repressor TetR C-terminal" evidence="4">
    <location>
        <begin position="97"/>
        <end position="243"/>
    </location>
</feature>
<dbReference type="InterPro" id="IPR009057">
    <property type="entry name" value="Homeodomain-like_sf"/>
</dbReference>
<evidence type="ECO:0000313" key="5">
    <source>
        <dbReference type="EMBL" id="QBR90027.1"/>
    </source>
</evidence>
<organism evidence="5 6">
    <name type="scientific">Microbacterium wangchenii</name>
    <dbReference type="NCBI Taxonomy" id="2541726"/>
    <lineage>
        <taxon>Bacteria</taxon>
        <taxon>Bacillati</taxon>
        <taxon>Actinomycetota</taxon>
        <taxon>Actinomycetes</taxon>
        <taxon>Micrococcales</taxon>
        <taxon>Microbacteriaceae</taxon>
        <taxon>Microbacterium</taxon>
    </lineage>
</organism>
<gene>
    <name evidence="5" type="ORF">E4K62_15845</name>
</gene>
<evidence type="ECO:0000256" key="3">
    <source>
        <dbReference type="SAM" id="MobiDB-lite"/>
    </source>
</evidence>
<dbReference type="Proteomes" id="UP000295748">
    <property type="component" value="Chromosome"/>
</dbReference>
<dbReference type="Gene3D" id="1.10.357.10">
    <property type="entry name" value="Tetracycline Repressor, domain 2"/>
    <property type="match status" value="1"/>
</dbReference>
<evidence type="ECO:0000256" key="1">
    <source>
        <dbReference type="ARBA" id="ARBA00023015"/>
    </source>
</evidence>
<feature type="region of interest" description="Disordered" evidence="3">
    <location>
        <begin position="1"/>
        <end position="32"/>
    </location>
</feature>
<evidence type="ECO:0000256" key="2">
    <source>
        <dbReference type="ARBA" id="ARBA00023163"/>
    </source>
</evidence>
<name>A0ABX5SXQ1_9MICO</name>
<evidence type="ECO:0000259" key="4">
    <source>
        <dbReference type="Pfam" id="PF02909"/>
    </source>
</evidence>
<dbReference type="SUPFAM" id="SSF48498">
    <property type="entry name" value="Tetracyclin repressor-like, C-terminal domain"/>
    <property type="match status" value="1"/>
</dbReference>
<dbReference type="InterPro" id="IPR004111">
    <property type="entry name" value="Repressor_TetR_C"/>
</dbReference>
<proteinExistence type="predicted"/>
<accession>A0ABX5SXQ1</accession>
<dbReference type="Pfam" id="PF02909">
    <property type="entry name" value="TetR_C_1"/>
    <property type="match status" value="1"/>
</dbReference>
<dbReference type="InterPro" id="IPR036271">
    <property type="entry name" value="Tet_transcr_reg_TetR-rel_C_sf"/>
</dbReference>
<reference evidence="5 6" key="1">
    <citation type="submission" date="2019-03" db="EMBL/GenBank/DDBJ databases">
        <authorList>
            <person name="Dong K."/>
        </authorList>
    </citation>
    <scope>NUCLEOTIDE SEQUENCE [LARGE SCALE GENOMIC DNA]</scope>
    <source>
        <strain evidence="6">dk512</strain>
    </source>
</reference>
<keyword evidence="6" id="KW-1185">Reference proteome</keyword>
<keyword evidence="1" id="KW-0805">Transcription regulation</keyword>
<dbReference type="EMBL" id="CP038266">
    <property type="protein sequence ID" value="QBR90027.1"/>
    <property type="molecule type" value="Genomic_DNA"/>
</dbReference>